<keyword evidence="3" id="KW-1185">Reference proteome</keyword>
<sequence length="66" mass="7381">ESLGPINKESGKRHVHSRNVLVSSRNQNEGNVVENEHVENEEMEQEGSASSYAHRVGHILYQQAPS</sequence>
<name>A0AAV1C4E0_OLDCO</name>
<proteinExistence type="predicted"/>
<organism evidence="2 3">
    <name type="scientific">Oldenlandia corymbosa var. corymbosa</name>
    <dbReference type="NCBI Taxonomy" id="529605"/>
    <lineage>
        <taxon>Eukaryota</taxon>
        <taxon>Viridiplantae</taxon>
        <taxon>Streptophyta</taxon>
        <taxon>Embryophyta</taxon>
        <taxon>Tracheophyta</taxon>
        <taxon>Spermatophyta</taxon>
        <taxon>Magnoliopsida</taxon>
        <taxon>eudicotyledons</taxon>
        <taxon>Gunneridae</taxon>
        <taxon>Pentapetalae</taxon>
        <taxon>asterids</taxon>
        <taxon>lamiids</taxon>
        <taxon>Gentianales</taxon>
        <taxon>Rubiaceae</taxon>
        <taxon>Rubioideae</taxon>
        <taxon>Spermacoceae</taxon>
        <taxon>Hedyotis-Oldenlandia complex</taxon>
        <taxon>Oldenlandia</taxon>
    </lineage>
</organism>
<evidence type="ECO:0000256" key="1">
    <source>
        <dbReference type="SAM" id="MobiDB-lite"/>
    </source>
</evidence>
<evidence type="ECO:0000313" key="2">
    <source>
        <dbReference type="EMBL" id="CAI9090506.1"/>
    </source>
</evidence>
<reference evidence="2" key="1">
    <citation type="submission" date="2023-03" db="EMBL/GenBank/DDBJ databases">
        <authorList>
            <person name="Julca I."/>
        </authorList>
    </citation>
    <scope>NUCLEOTIDE SEQUENCE</scope>
</reference>
<feature type="region of interest" description="Disordered" evidence="1">
    <location>
        <begin position="1"/>
        <end position="32"/>
    </location>
</feature>
<protein>
    <submittedName>
        <fullName evidence="2">OLC1v1025288C1</fullName>
    </submittedName>
</protein>
<gene>
    <name evidence="2" type="ORF">OLC1_LOCUS2656</name>
</gene>
<dbReference type="AlphaFoldDB" id="A0AAV1C4E0"/>
<dbReference type="Proteomes" id="UP001161247">
    <property type="component" value="Chromosome 1"/>
</dbReference>
<accession>A0AAV1C4E0</accession>
<feature type="non-terminal residue" evidence="2">
    <location>
        <position position="66"/>
    </location>
</feature>
<evidence type="ECO:0000313" key="3">
    <source>
        <dbReference type="Proteomes" id="UP001161247"/>
    </source>
</evidence>
<dbReference type="EMBL" id="OX459118">
    <property type="protein sequence ID" value="CAI9090506.1"/>
    <property type="molecule type" value="Genomic_DNA"/>
</dbReference>
<feature type="non-terminal residue" evidence="2">
    <location>
        <position position="1"/>
    </location>
</feature>